<accession>A0ABQ9VHC4</accession>
<organism evidence="1 2">
    <name type="scientific">Saguinus oedipus</name>
    <name type="common">Cotton-top tamarin</name>
    <name type="synonym">Oedipomidas oedipus</name>
    <dbReference type="NCBI Taxonomy" id="9490"/>
    <lineage>
        <taxon>Eukaryota</taxon>
        <taxon>Metazoa</taxon>
        <taxon>Chordata</taxon>
        <taxon>Craniata</taxon>
        <taxon>Vertebrata</taxon>
        <taxon>Euteleostomi</taxon>
        <taxon>Mammalia</taxon>
        <taxon>Eutheria</taxon>
        <taxon>Euarchontoglires</taxon>
        <taxon>Primates</taxon>
        <taxon>Haplorrhini</taxon>
        <taxon>Platyrrhini</taxon>
        <taxon>Cebidae</taxon>
        <taxon>Callitrichinae</taxon>
        <taxon>Saguinus</taxon>
    </lineage>
</organism>
<proteinExistence type="predicted"/>
<keyword evidence="2" id="KW-1185">Reference proteome</keyword>
<evidence type="ECO:0000313" key="1">
    <source>
        <dbReference type="EMBL" id="KAK2108721.1"/>
    </source>
</evidence>
<dbReference type="EMBL" id="JASSZA010000006">
    <property type="protein sequence ID" value="KAK2108721.1"/>
    <property type="molecule type" value="Genomic_DNA"/>
</dbReference>
<reference evidence="1 2" key="1">
    <citation type="submission" date="2023-05" db="EMBL/GenBank/DDBJ databases">
        <title>B98-5 Cell Line De Novo Hybrid Assembly: An Optical Mapping Approach.</title>
        <authorList>
            <person name="Kananen K."/>
            <person name="Auerbach J.A."/>
            <person name="Kautto E."/>
            <person name="Blachly J.S."/>
        </authorList>
    </citation>
    <scope>NUCLEOTIDE SEQUENCE [LARGE SCALE GENOMIC DNA]</scope>
    <source>
        <strain evidence="1">B95-8</strain>
        <tissue evidence="1">Cell line</tissue>
    </source>
</reference>
<dbReference type="PANTHER" id="PTHR47315">
    <property type="entry name" value="FIBROUS SHEATH INTERACTING PROTEIN 2"/>
    <property type="match status" value="1"/>
</dbReference>
<gene>
    <name evidence="1" type="primary">FSIP2_3</name>
    <name evidence="1" type="ORF">P7K49_013886</name>
</gene>
<protein>
    <submittedName>
        <fullName evidence="1">Fibrous sheath-interacting protein 2</fullName>
    </submittedName>
</protein>
<comment type="caution">
    <text evidence="1">The sequence shown here is derived from an EMBL/GenBank/DDBJ whole genome shotgun (WGS) entry which is preliminary data.</text>
</comment>
<evidence type="ECO:0000313" key="2">
    <source>
        <dbReference type="Proteomes" id="UP001266305"/>
    </source>
</evidence>
<name>A0ABQ9VHC4_SAGOE</name>
<sequence>MELYLGACSKPAHVAVTKTVASVLAADTEQCGDVSGRKPDGVFLWGPQAWVARLPTAPLQEAALLRRPGAVAVTRTVPASTGRRGTPGELVTWEAGGLQEALNPARLCDSSVSLIGVEVDWSKRNEYCLRGNKNSPIGVHKTHFVGVGPAQLLDLPLGVKLPVIPGSNAVFYTTNVGEKVSSTQLFRPSYGFNLTDPYCRLLENQYKSLHDPHLKAYYKRKDILKRLKKGGYVTSNNKVVCTLRELNKYRQYLTNLKLDFERNYIREQKILAKQLHNVPENNQIPQYSDVAQVQNWLLKAGTESVKDQERLMRHR</sequence>
<dbReference type="Proteomes" id="UP001266305">
    <property type="component" value="Unassembled WGS sequence"/>
</dbReference>
<dbReference type="PANTHER" id="PTHR47315:SF3">
    <property type="entry name" value="FIBROUS SHEATH-INTERACTING PROTEIN 2-LIKE"/>
    <property type="match status" value="1"/>
</dbReference>
<dbReference type="InterPro" id="IPR038891">
    <property type="entry name" value="FSIP2"/>
</dbReference>